<dbReference type="GeneID" id="92078515"/>
<gene>
    <name evidence="3" type="ORF">PG986_009231</name>
</gene>
<proteinExistence type="inferred from homology"/>
<evidence type="ECO:0000313" key="4">
    <source>
        <dbReference type="Proteomes" id="UP001391051"/>
    </source>
</evidence>
<dbReference type="PRINTS" id="PR01397">
    <property type="entry name" value="DHBDHDRGNASE"/>
</dbReference>
<dbReference type="RefSeq" id="XP_066697851.1">
    <property type="nucleotide sequence ID" value="XM_066845453.1"/>
</dbReference>
<dbReference type="InterPro" id="IPR003560">
    <property type="entry name" value="DHB_DH"/>
</dbReference>
<evidence type="ECO:0000256" key="2">
    <source>
        <dbReference type="ARBA" id="ARBA00023002"/>
    </source>
</evidence>
<dbReference type="Gene3D" id="3.40.50.720">
    <property type="entry name" value="NAD(P)-binding Rossmann-like Domain"/>
    <property type="match status" value="1"/>
</dbReference>
<dbReference type="Pfam" id="PF00106">
    <property type="entry name" value="adh_short"/>
    <property type="match status" value="1"/>
</dbReference>
<protein>
    <submittedName>
        <fullName evidence="3">Short-chain dehydrogenase</fullName>
    </submittedName>
</protein>
<dbReference type="Proteomes" id="UP001391051">
    <property type="component" value="Unassembled WGS sequence"/>
</dbReference>
<accession>A0ABR1Q727</accession>
<reference evidence="3 4" key="1">
    <citation type="submission" date="2023-01" db="EMBL/GenBank/DDBJ databases">
        <title>Analysis of 21 Apiospora genomes using comparative genomics revels a genus with tremendous synthesis potential of carbohydrate active enzymes and secondary metabolites.</title>
        <authorList>
            <person name="Sorensen T."/>
        </authorList>
    </citation>
    <scope>NUCLEOTIDE SEQUENCE [LARGE SCALE GENOMIC DNA]</scope>
    <source>
        <strain evidence="3 4">CBS 24483</strain>
    </source>
</reference>
<name>A0ABR1Q727_9PEZI</name>
<comment type="similarity">
    <text evidence="1">Belongs to the short-chain dehydrogenases/reductases (SDR) family.</text>
</comment>
<dbReference type="InterPro" id="IPR036291">
    <property type="entry name" value="NAD(P)-bd_dom_sf"/>
</dbReference>
<organism evidence="3 4">
    <name type="scientific">Apiospora aurea</name>
    <dbReference type="NCBI Taxonomy" id="335848"/>
    <lineage>
        <taxon>Eukaryota</taxon>
        <taxon>Fungi</taxon>
        <taxon>Dikarya</taxon>
        <taxon>Ascomycota</taxon>
        <taxon>Pezizomycotina</taxon>
        <taxon>Sordariomycetes</taxon>
        <taxon>Xylariomycetidae</taxon>
        <taxon>Amphisphaeriales</taxon>
        <taxon>Apiosporaceae</taxon>
        <taxon>Apiospora</taxon>
    </lineage>
</organism>
<dbReference type="SUPFAM" id="SSF51735">
    <property type="entry name" value="NAD(P)-binding Rossmann-fold domains"/>
    <property type="match status" value="1"/>
</dbReference>
<keyword evidence="4" id="KW-1185">Reference proteome</keyword>
<dbReference type="InterPro" id="IPR002347">
    <property type="entry name" value="SDR_fam"/>
</dbReference>
<sequence length="222" mass="23934">MDTVLIIGAGPGIGLSTARAFQHAGYSVATASRTRQRKADPSMRHFAFDAAKPDTVKALFAEVTAAMGPPKVVIYNTAQRFATEPEEPFGLDLDQVQETLAVNAISAYAAAREAVKGFEKTGQGSTFIMTGNMLNTVALPGILCFGMGKSAAAHMIQNASISYKNKGYKFYYADQRQPDSGPTIPVDGEAHAKLYLDLVKDTEQKPWDYTFVDGQGYVSFST</sequence>
<evidence type="ECO:0000256" key="1">
    <source>
        <dbReference type="ARBA" id="ARBA00006484"/>
    </source>
</evidence>
<comment type="caution">
    <text evidence="3">The sequence shown here is derived from an EMBL/GenBank/DDBJ whole genome shotgun (WGS) entry which is preliminary data.</text>
</comment>
<keyword evidence="2" id="KW-0560">Oxidoreductase</keyword>
<dbReference type="PANTHER" id="PTHR43669">
    <property type="entry name" value="5-KETO-D-GLUCONATE 5-REDUCTASE"/>
    <property type="match status" value="1"/>
</dbReference>
<evidence type="ECO:0000313" key="3">
    <source>
        <dbReference type="EMBL" id="KAK7948345.1"/>
    </source>
</evidence>
<dbReference type="PANTHER" id="PTHR43669:SF4">
    <property type="entry name" value="SHORT-CHAIN DEHYDROGENASE"/>
    <property type="match status" value="1"/>
</dbReference>
<dbReference type="EMBL" id="JAQQWE010000006">
    <property type="protein sequence ID" value="KAK7948345.1"/>
    <property type="molecule type" value="Genomic_DNA"/>
</dbReference>